<name>A0A6V7QWT8_ANACO</name>
<dbReference type="PANTHER" id="PTHR12459:SF15">
    <property type="entry name" value="TRANSMEMBRANE PROTEIN 135"/>
    <property type="match status" value="1"/>
</dbReference>
<dbReference type="InterPro" id="IPR026749">
    <property type="entry name" value="Tmem135"/>
</dbReference>
<organism evidence="2">
    <name type="scientific">Ananas comosus var. bracteatus</name>
    <name type="common">red pineapple</name>
    <dbReference type="NCBI Taxonomy" id="296719"/>
    <lineage>
        <taxon>Eukaryota</taxon>
        <taxon>Viridiplantae</taxon>
        <taxon>Streptophyta</taxon>
        <taxon>Embryophyta</taxon>
        <taxon>Tracheophyta</taxon>
        <taxon>Spermatophyta</taxon>
        <taxon>Magnoliopsida</taxon>
        <taxon>Liliopsida</taxon>
        <taxon>Poales</taxon>
        <taxon>Bromeliaceae</taxon>
        <taxon>Bromelioideae</taxon>
        <taxon>Ananas</taxon>
    </lineage>
</organism>
<evidence type="ECO:0000256" key="1">
    <source>
        <dbReference type="SAM" id="MobiDB-lite"/>
    </source>
</evidence>
<feature type="region of interest" description="Disordered" evidence="1">
    <location>
        <begin position="24"/>
        <end position="86"/>
    </location>
</feature>
<dbReference type="EMBL" id="CAJEUB010000039">
    <property type="protein sequence ID" value="CAD1847196.1"/>
    <property type="molecule type" value="Genomic_DNA"/>
</dbReference>
<evidence type="ECO:0000313" key="2">
    <source>
        <dbReference type="EMBL" id="CAD1847196.1"/>
    </source>
</evidence>
<reference evidence="2" key="1">
    <citation type="submission" date="2020-07" db="EMBL/GenBank/DDBJ databases">
        <authorList>
            <person name="Lin J."/>
        </authorList>
    </citation>
    <scope>NUCLEOTIDE SEQUENCE</scope>
</reference>
<gene>
    <name evidence="2" type="ORF">CB5_LOCUS30407</name>
</gene>
<dbReference type="PANTHER" id="PTHR12459">
    <property type="entry name" value="TRANSMEMBRANE PROTEIN 135-RELATED"/>
    <property type="match status" value="1"/>
</dbReference>
<proteinExistence type="predicted"/>
<accession>A0A6V7QWT8</accession>
<protein>
    <submittedName>
        <fullName evidence="2">Uncharacterized protein</fullName>
    </submittedName>
</protein>
<sequence length="293" mass="31117">MEILLNRLQSKVVKNAAEFASEIGTIRGGGAAPSSPENGAANGHAAPPSPENAIVNGGALEDSADARRRKPDPSAPSPPQTSSSSAFPSCFLHLRSEGGHGDEWRWLRRCAEASAKGFAIGAGLKGGLALFSILTRLRSRRSLRSSARGSDHGDQRDDAIWNVSGAFAGTFVSVDECIAAIWGHKRTAGWRALLAGALAGPSMILTGPNTQHTSLAIYILMRAAVLASRCGIKSKKFGHLCKPLTWSHGDIFLMCLSSSQILSAYILKQDSLPLSYKSFLNKHGGKILLFSRV</sequence>
<dbReference type="AlphaFoldDB" id="A0A6V7QWT8"/>